<dbReference type="Pfam" id="PF06152">
    <property type="entry name" value="Phage_min_cap2"/>
    <property type="match status" value="1"/>
</dbReference>
<sequence length="387" mass="44050">MLSRDTLDQIPDVIANRISGANEYMLKLLGNNIKRLGKITDKDVHRLEEMYRAGVDIAAVEKEIAKRTKKAAEEVKALFDAYAAANLARAYDAYKYRGETYIPYEKNDYLQKFVESYSRRTANTLFNLSQTHALRIFSAKQNKFVTLADGYKDAIDQAVTNTALGVQDYQSAMRDTIKKVGENGICTMEYESGYVRRLDSAVRMNVLEGVRQVNQGIEDQIGEQLGADGVEISAHGYCAPDHEDIQGKQMTKAEYAKWDAAHAYPKRQIGKLNCHHFAFSVILGVQEPIHTPEELDEMKKKNAAGMNYEGKHYTMYQATQIQRQLETDIRKCQDVHIMAQAAGDTELQRKMQNQINLLKNKYVDFSKKAKLNVYSNRMKVEGYKPLK</sequence>
<reference evidence="1" key="1">
    <citation type="journal article" date="2021" name="Proc. Natl. Acad. Sci. U.S.A.">
        <title>A Catalog of Tens of Thousands of Viruses from Human Metagenomes Reveals Hidden Associations with Chronic Diseases.</title>
        <authorList>
            <person name="Tisza M.J."/>
            <person name="Buck C.B."/>
        </authorList>
    </citation>
    <scope>NUCLEOTIDE SEQUENCE</scope>
    <source>
        <strain evidence="1">CtiMP24</strain>
    </source>
</reference>
<dbReference type="InterPro" id="IPR009319">
    <property type="entry name" value="Phage_A118_VSP1"/>
</dbReference>
<name>A0A8S5P0K6_9CAUD</name>
<proteinExistence type="predicted"/>
<accession>A0A8S5P0K6</accession>
<dbReference type="GO" id="GO:0005198">
    <property type="term" value="F:structural molecule activity"/>
    <property type="evidence" value="ECO:0007669"/>
    <property type="project" value="InterPro"/>
</dbReference>
<protein>
    <submittedName>
        <fullName evidence="1">Minor capsid protein</fullName>
    </submittedName>
</protein>
<organism evidence="1">
    <name type="scientific">Siphoviridae sp. ctiMP24</name>
    <dbReference type="NCBI Taxonomy" id="2825621"/>
    <lineage>
        <taxon>Viruses</taxon>
        <taxon>Duplodnaviria</taxon>
        <taxon>Heunggongvirae</taxon>
        <taxon>Uroviricota</taxon>
        <taxon>Caudoviricetes</taxon>
    </lineage>
</organism>
<evidence type="ECO:0000313" key="1">
    <source>
        <dbReference type="EMBL" id="DAD99994.1"/>
    </source>
</evidence>
<dbReference type="EMBL" id="BK015297">
    <property type="protein sequence ID" value="DAD99994.1"/>
    <property type="molecule type" value="Genomic_DNA"/>
</dbReference>